<dbReference type="AlphaFoldDB" id="A0AAI8QC15"/>
<reference evidence="1 2" key="1">
    <citation type="journal article" date="2012" name="Microbes Environ.">
        <title>Complete genome sequence of Bradyrhizobium sp. S23321: insights into symbiosis evolution in soil oligotrophs.</title>
        <authorList>
            <person name="Okubo T."/>
            <person name="Tsukui T."/>
            <person name="Maita H."/>
            <person name="Okamoto S."/>
            <person name="Oshima K."/>
            <person name="Fujisawa T."/>
            <person name="Saito A."/>
            <person name="Futamata H."/>
            <person name="Hattori R."/>
            <person name="Shimomura Y."/>
            <person name="Haruta S."/>
            <person name="Morimoto S."/>
            <person name="Wang Y."/>
            <person name="Sakai Y."/>
            <person name="Hattori M."/>
            <person name="Aizawa S."/>
            <person name="Nagashima K.V.P."/>
            <person name="Masuda S."/>
            <person name="Hattori T."/>
            <person name="Yamashita A."/>
            <person name="Bao Z."/>
            <person name="Hayatsu M."/>
            <person name="Kajiya-Kanegae H."/>
            <person name="Yoshinaga I."/>
            <person name="Sakamoto K."/>
            <person name="Toyota K."/>
            <person name="Nakao M."/>
            <person name="Kohara M."/>
            <person name="Anda M."/>
            <person name="Niwa R."/>
            <person name="Jung-Hwan P."/>
            <person name="Sameshima-Saito R."/>
            <person name="Tokuda S."/>
            <person name="Yamamoto S."/>
            <person name="Yamamoto S."/>
            <person name="Yokoyama T."/>
            <person name="Akutsu T."/>
            <person name="Nakamura Y."/>
            <person name="Nakahira-Yanaka Y."/>
            <person name="Takada Hoshino Y."/>
            <person name="Hirakawa H."/>
            <person name="Mitsui H."/>
            <person name="Terasawa K."/>
            <person name="Itakura M."/>
            <person name="Sato S."/>
            <person name="Ikeda-Ohtsubo W."/>
            <person name="Sakakura N."/>
            <person name="Kaminuma E."/>
            <person name="Minamisawa K."/>
        </authorList>
    </citation>
    <scope>NUCLEOTIDE SEQUENCE [LARGE SCALE GENOMIC DNA]</scope>
    <source>
        <strain evidence="1 2">S23321</strain>
    </source>
</reference>
<dbReference type="KEGG" id="brs:S23_27140"/>
<sequence length="280" mass="30192">MRLSAAGAVAIYRTNKLLNLLLSDRARALFTHVALYLHFCGTDHGRPGLTVGAMKDLCMQLGLCSRGRCEALLVLMRAGGLLAAATDPDRRRRLLIPTEKLLALHRSRWGLHFEAMQGLVPQAADYLAAVRNDPAFTEAFAIALGHRFVTGLRVLDNAPDLEPFAERNAGFVILFSLALSGNASDGFPPAAPVQLSINALAKDFGVSRKHVSSLLREAEARQLLMRSGATNNEVRLLPRGRDALETMFATMFLYLAQCADEALGARTGGAEPSVLTATAV</sequence>
<keyword evidence="2" id="KW-1185">Reference proteome</keyword>
<accession>A0AAI8QC15</accession>
<dbReference type="RefSeq" id="WP_015685246.1">
    <property type="nucleotide sequence ID" value="NC_017082.1"/>
</dbReference>
<evidence type="ECO:0000313" key="1">
    <source>
        <dbReference type="EMBL" id="BAL75926.1"/>
    </source>
</evidence>
<dbReference type="EMBL" id="AP012279">
    <property type="protein sequence ID" value="BAL75926.1"/>
    <property type="molecule type" value="Genomic_DNA"/>
</dbReference>
<organism evidence="1 2">
    <name type="scientific">Bradyrhizobium cosmicum</name>
    <dbReference type="NCBI Taxonomy" id="1404864"/>
    <lineage>
        <taxon>Bacteria</taxon>
        <taxon>Pseudomonadati</taxon>
        <taxon>Pseudomonadota</taxon>
        <taxon>Alphaproteobacteria</taxon>
        <taxon>Hyphomicrobiales</taxon>
        <taxon>Nitrobacteraceae</taxon>
        <taxon>Bradyrhizobium</taxon>
    </lineage>
</organism>
<gene>
    <name evidence="1" type="ORF">S23_27140</name>
</gene>
<proteinExistence type="predicted"/>
<evidence type="ECO:0000313" key="2">
    <source>
        <dbReference type="Proteomes" id="UP000007886"/>
    </source>
</evidence>
<name>A0AAI8QC15_9BRAD</name>
<dbReference type="Proteomes" id="UP000007886">
    <property type="component" value="Chromosome"/>
</dbReference>
<protein>
    <submittedName>
        <fullName evidence="1">Uncharacterized protein</fullName>
    </submittedName>
</protein>